<organism evidence="3 4">
    <name type="scientific">Caenibius tardaugens NBRC 16725</name>
    <dbReference type="NCBI Taxonomy" id="1219035"/>
    <lineage>
        <taxon>Bacteria</taxon>
        <taxon>Pseudomonadati</taxon>
        <taxon>Pseudomonadota</taxon>
        <taxon>Alphaproteobacteria</taxon>
        <taxon>Sphingomonadales</taxon>
        <taxon>Erythrobacteraceae</taxon>
        <taxon>Caenibius</taxon>
    </lineage>
</organism>
<evidence type="ECO:0000313" key="3">
    <source>
        <dbReference type="EMBL" id="GAD48675.1"/>
    </source>
</evidence>
<protein>
    <submittedName>
        <fullName evidence="3">Putative esterase/lipase</fullName>
    </submittedName>
</protein>
<reference evidence="3 4" key="1">
    <citation type="submission" date="2013-09" db="EMBL/GenBank/DDBJ databases">
        <title>Whole genome shotgun sequence of Novosphingobium tardaugens NBRC 16725.</title>
        <authorList>
            <person name="Isaki S."/>
            <person name="Hosoyama A."/>
            <person name="Tsuchikane K."/>
            <person name="Katsumata H."/>
            <person name="Ando Y."/>
            <person name="Yamazaki S."/>
            <person name="Fujita N."/>
        </authorList>
    </citation>
    <scope>NUCLEOTIDE SEQUENCE [LARGE SCALE GENOMIC DNA]</scope>
    <source>
        <strain evidence="3 4">NBRC 16725</strain>
    </source>
</reference>
<evidence type="ECO:0000256" key="1">
    <source>
        <dbReference type="ARBA" id="ARBA00022801"/>
    </source>
</evidence>
<evidence type="ECO:0000313" key="4">
    <source>
        <dbReference type="Proteomes" id="UP000016568"/>
    </source>
</evidence>
<accession>U2YJP0</accession>
<dbReference type="InterPro" id="IPR013094">
    <property type="entry name" value="AB_hydrolase_3"/>
</dbReference>
<comment type="caution">
    <text evidence="3">The sequence shown here is derived from an EMBL/GenBank/DDBJ whole genome shotgun (WGS) entry which is preliminary data.</text>
</comment>
<dbReference type="AlphaFoldDB" id="U2YJP0"/>
<dbReference type="InterPro" id="IPR029058">
    <property type="entry name" value="AB_hydrolase_fold"/>
</dbReference>
<proteinExistence type="predicted"/>
<dbReference type="KEGG" id="ntd:EGO55_09845"/>
<dbReference type="Proteomes" id="UP000016568">
    <property type="component" value="Unassembled WGS sequence"/>
</dbReference>
<dbReference type="PANTHER" id="PTHR48081">
    <property type="entry name" value="AB HYDROLASE SUPERFAMILY PROTEIN C4A8.06C"/>
    <property type="match status" value="1"/>
</dbReference>
<dbReference type="PANTHER" id="PTHR48081:SF8">
    <property type="entry name" value="ALPHA_BETA HYDROLASE FOLD-3 DOMAIN-CONTAINING PROTEIN-RELATED"/>
    <property type="match status" value="1"/>
</dbReference>
<dbReference type="SUPFAM" id="SSF53474">
    <property type="entry name" value="alpha/beta-Hydrolases"/>
    <property type="match status" value="1"/>
</dbReference>
<dbReference type="eggNOG" id="COG0657">
    <property type="taxonomic scope" value="Bacteria"/>
</dbReference>
<sequence length="316" mass="33030">MALDMVHPELREALGQFPDIDFTQIPLDLIRSQPMMPPLEAPFPQPVERIIPGVDGNPDVKVFIVDPNPGATDRPAVLHIHGGGYVFGTAESMIAGVQASAMAAGIPFVSVEYRLAPETNFAGSLADNYAALVWLAGEGAKELGVDPARIAVGGESAGGGHSAMLAIAARDRGGPAIAFQMLTYPMIDDRTGSSREVAAHLGEFVWKAEHNRFGWESLLGQAPGGDSTPEGAIIPSRVDDLAGLPPAWIGCGALDLFIEENLAYASRLIAAGVPTEVTVTPGAYHGFDGFVATSGPSQKFAAARLSALKRGLGLPE</sequence>
<dbReference type="EMBL" id="BASZ01000004">
    <property type="protein sequence ID" value="GAD48675.1"/>
    <property type="molecule type" value="Genomic_DNA"/>
</dbReference>
<dbReference type="RefSeq" id="WP_021689582.1">
    <property type="nucleotide sequence ID" value="NZ_BASZ01000004.1"/>
</dbReference>
<dbReference type="OrthoDB" id="9806180at2"/>
<keyword evidence="1" id="KW-0378">Hydrolase</keyword>
<dbReference type="Gene3D" id="3.40.50.1820">
    <property type="entry name" value="alpha/beta hydrolase"/>
    <property type="match status" value="1"/>
</dbReference>
<keyword evidence="4" id="KW-1185">Reference proteome</keyword>
<name>U2YJP0_9SPHN</name>
<dbReference type="InterPro" id="IPR050300">
    <property type="entry name" value="GDXG_lipolytic_enzyme"/>
</dbReference>
<dbReference type="GO" id="GO:0016787">
    <property type="term" value="F:hydrolase activity"/>
    <property type="evidence" value="ECO:0007669"/>
    <property type="project" value="UniProtKB-KW"/>
</dbReference>
<evidence type="ECO:0000259" key="2">
    <source>
        <dbReference type="Pfam" id="PF07859"/>
    </source>
</evidence>
<dbReference type="Pfam" id="PF07859">
    <property type="entry name" value="Abhydrolase_3"/>
    <property type="match status" value="1"/>
</dbReference>
<gene>
    <name evidence="3" type="ORF">NT2_04_00860</name>
</gene>
<feature type="domain" description="Alpha/beta hydrolase fold-3" evidence="2">
    <location>
        <begin position="77"/>
        <end position="287"/>
    </location>
</feature>